<organism evidence="1 2">
    <name type="scientific">Helicobacter magdeburgensis</name>
    <dbReference type="NCBI Taxonomy" id="471858"/>
    <lineage>
        <taxon>Bacteria</taxon>
        <taxon>Pseudomonadati</taxon>
        <taxon>Campylobacterota</taxon>
        <taxon>Epsilonproteobacteria</taxon>
        <taxon>Campylobacterales</taxon>
        <taxon>Helicobacteraceae</taxon>
        <taxon>Helicobacter</taxon>
    </lineage>
</organism>
<accession>A0A4V6I1D8</accession>
<protein>
    <submittedName>
        <fullName evidence="1">Uncharacterized protein</fullName>
    </submittedName>
</protein>
<gene>
    <name evidence="1" type="ORF">LS74_007320</name>
</gene>
<dbReference type="AlphaFoldDB" id="A0A4V6I1D8"/>
<reference evidence="1 2" key="1">
    <citation type="journal article" date="2014" name="Genome Announc.">
        <title>Draft genome sequences of eight enterohepatic helicobacter species isolated from both laboratory and wild rodents.</title>
        <authorList>
            <person name="Sheh A."/>
            <person name="Shen Z."/>
            <person name="Fox J.G."/>
        </authorList>
    </citation>
    <scope>NUCLEOTIDE SEQUENCE [LARGE SCALE GENOMIC DNA]</scope>
    <source>
        <strain evidence="1 2">MIT 96-1001</strain>
    </source>
</reference>
<evidence type="ECO:0000313" key="1">
    <source>
        <dbReference type="EMBL" id="TLD91772.1"/>
    </source>
</evidence>
<comment type="caution">
    <text evidence="1">The sequence shown here is derived from an EMBL/GenBank/DDBJ whole genome shotgun (WGS) entry which is preliminary data.</text>
</comment>
<keyword evidence="2" id="KW-1185">Reference proteome</keyword>
<name>A0A4V6I1D8_9HELI</name>
<evidence type="ECO:0000313" key="2">
    <source>
        <dbReference type="Proteomes" id="UP000029921"/>
    </source>
</evidence>
<proteinExistence type="predicted"/>
<dbReference type="EMBL" id="JRPE02000010">
    <property type="protein sequence ID" value="TLD91772.1"/>
    <property type="molecule type" value="Genomic_DNA"/>
</dbReference>
<sequence length="59" mass="6967">MSLVRFCGSLQCRLGHFASMDLLLRNCMRLSHSLRLHFDNPQNHRKILPQSALWNFSRI</sequence>
<dbReference type="Proteomes" id="UP000029921">
    <property type="component" value="Unassembled WGS sequence"/>
</dbReference>